<dbReference type="OrthoDB" id="9968625at2"/>
<dbReference type="EMBL" id="AMWJ02000002">
    <property type="protein sequence ID" value="NNJ16400.1"/>
    <property type="molecule type" value="Genomic_DNA"/>
</dbReference>
<sequence length="56" mass="6261">MIQEFRRNDAIKAVKYAAQMAIATGCPWGVYRNFKTSIIAMPTLKAKKDALEVCTP</sequence>
<evidence type="ECO:0000313" key="2">
    <source>
        <dbReference type="Proteomes" id="UP000010448"/>
    </source>
</evidence>
<dbReference type="RefSeq" id="WP_009396404.1">
    <property type="nucleotide sequence ID" value="NZ_AMWJ02000002.1"/>
</dbReference>
<accession>L1M4A4</accession>
<dbReference type="PROSITE" id="PS51257">
    <property type="entry name" value="PROKAR_LIPOPROTEIN"/>
    <property type="match status" value="1"/>
</dbReference>
<protein>
    <submittedName>
        <fullName evidence="1">Uncharacterized protein</fullName>
    </submittedName>
</protein>
<comment type="caution">
    <text evidence="1">The sequence shown here is derived from an EMBL/GenBank/DDBJ whole genome shotgun (WGS) entry which is preliminary data.</text>
</comment>
<dbReference type="AlphaFoldDB" id="L1M4A4"/>
<organism evidence="1 2">
    <name type="scientific">Pseudomonas bharatica CSV86</name>
    <dbReference type="NCBI Taxonomy" id="1005395"/>
    <lineage>
        <taxon>Bacteria</taxon>
        <taxon>Pseudomonadati</taxon>
        <taxon>Pseudomonadota</taxon>
        <taxon>Gammaproteobacteria</taxon>
        <taxon>Pseudomonadales</taxon>
        <taxon>Pseudomonadaceae</taxon>
        <taxon>Pseudomonas</taxon>
        <taxon>Pseudomonas bharatica</taxon>
    </lineage>
</organism>
<name>L1M4A4_9PSED</name>
<evidence type="ECO:0000313" key="1">
    <source>
        <dbReference type="EMBL" id="NNJ16400.1"/>
    </source>
</evidence>
<reference evidence="1 2" key="1">
    <citation type="journal article" date="2013" name="Genome Announc.">
        <title>Genome Sequence of Naphthalene-Degrading Soil Bacterium Pseudomonas putida CSV86.</title>
        <authorList>
            <person name="Phale P.S."/>
            <person name="Paliwal V."/>
            <person name="Raju S.C."/>
            <person name="Modak A."/>
            <person name="Purohit H.J."/>
        </authorList>
    </citation>
    <scope>NUCLEOTIDE SEQUENCE [LARGE SCALE GENOMIC DNA]</scope>
    <source>
        <strain evidence="1 2">CSV86</strain>
    </source>
</reference>
<dbReference type="Proteomes" id="UP000010448">
    <property type="component" value="Unassembled WGS sequence"/>
</dbReference>
<gene>
    <name evidence="1" type="ORF">CSV86_014825</name>
</gene>
<proteinExistence type="predicted"/>
<keyword evidence="2" id="KW-1185">Reference proteome</keyword>